<dbReference type="InterPro" id="IPR025824">
    <property type="entry name" value="OB-fold_nuc-bd_dom"/>
</dbReference>
<dbReference type="GO" id="GO:0008855">
    <property type="term" value="F:exodeoxyribonuclease VII activity"/>
    <property type="evidence" value="ECO:0007669"/>
    <property type="project" value="UniProtKB-UniRule"/>
</dbReference>
<accession>A0A9D9ELT1</accession>
<evidence type="ECO:0000313" key="8">
    <source>
        <dbReference type="EMBL" id="MBO8449303.1"/>
    </source>
</evidence>
<dbReference type="PANTHER" id="PTHR30008:SF0">
    <property type="entry name" value="EXODEOXYRIBONUCLEASE 7 LARGE SUBUNIT"/>
    <property type="match status" value="1"/>
</dbReference>
<evidence type="ECO:0000256" key="2">
    <source>
        <dbReference type="ARBA" id="ARBA00022722"/>
    </source>
</evidence>
<reference evidence="8" key="2">
    <citation type="journal article" date="2021" name="PeerJ">
        <title>Extensive microbial diversity within the chicken gut microbiome revealed by metagenomics and culture.</title>
        <authorList>
            <person name="Gilroy R."/>
            <person name="Ravi A."/>
            <person name="Getino M."/>
            <person name="Pursley I."/>
            <person name="Horton D.L."/>
            <person name="Alikhan N.F."/>
            <person name="Baker D."/>
            <person name="Gharbi K."/>
            <person name="Hall N."/>
            <person name="Watson M."/>
            <person name="Adriaenssens E.M."/>
            <person name="Foster-Nyarko E."/>
            <person name="Jarju S."/>
            <person name="Secka A."/>
            <person name="Antonio M."/>
            <person name="Oren A."/>
            <person name="Chaudhuri R.R."/>
            <person name="La Ragione R."/>
            <person name="Hildebrand F."/>
            <person name="Pallen M.J."/>
        </authorList>
    </citation>
    <scope>NUCLEOTIDE SEQUENCE</scope>
    <source>
        <strain evidence="8">20514</strain>
    </source>
</reference>
<evidence type="ECO:0000256" key="4">
    <source>
        <dbReference type="ARBA" id="ARBA00022839"/>
    </source>
</evidence>
<evidence type="ECO:0000259" key="6">
    <source>
        <dbReference type="Pfam" id="PF02601"/>
    </source>
</evidence>
<keyword evidence="3 8" id="KW-0378">Hydrolase</keyword>
<keyword evidence="1" id="KW-0963">Cytoplasm</keyword>
<dbReference type="GO" id="GO:0003676">
    <property type="term" value="F:nucleic acid binding"/>
    <property type="evidence" value="ECO:0007669"/>
    <property type="project" value="InterPro"/>
</dbReference>
<comment type="caution">
    <text evidence="8">The sequence shown here is derived from an EMBL/GenBank/DDBJ whole genome shotgun (WGS) entry which is preliminary data.</text>
</comment>
<organism evidence="8 9">
    <name type="scientific">Candidatus Cryptobacteroides merdigallinarum</name>
    <dbReference type="NCBI Taxonomy" id="2840770"/>
    <lineage>
        <taxon>Bacteria</taxon>
        <taxon>Pseudomonadati</taxon>
        <taxon>Bacteroidota</taxon>
        <taxon>Bacteroidia</taxon>
        <taxon>Bacteroidales</taxon>
        <taxon>Candidatus Cryptobacteroides</taxon>
    </lineage>
</organism>
<gene>
    <name evidence="8" type="primary">xseA</name>
    <name evidence="8" type="ORF">IAC29_08540</name>
</gene>
<dbReference type="CDD" id="cd04489">
    <property type="entry name" value="ExoVII_LU_OBF"/>
    <property type="match status" value="1"/>
</dbReference>
<evidence type="ECO:0000256" key="1">
    <source>
        <dbReference type="ARBA" id="ARBA00022490"/>
    </source>
</evidence>
<dbReference type="Pfam" id="PF13742">
    <property type="entry name" value="tRNA_anti_2"/>
    <property type="match status" value="1"/>
</dbReference>
<dbReference type="EMBL" id="JADIMQ010000119">
    <property type="protein sequence ID" value="MBO8449303.1"/>
    <property type="molecule type" value="Genomic_DNA"/>
</dbReference>
<evidence type="ECO:0000256" key="3">
    <source>
        <dbReference type="ARBA" id="ARBA00022801"/>
    </source>
</evidence>
<name>A0A9D9ELT1_9BACT</name>
<dbReference type="InterPro" id="IPR003753">
    <property type="entry name" value="Exonuc_VII_L"/>
</dbReference>
<keyword evidence="2" id="KW-0540">Nuclease</keyword>
<dbReference type="EC" id="3.1.11.6" evidence="5"/>
<feature type="domain" description="OB-fold nucleic acid binding" evidence="7">
    <location>
        <begin position="8"/>
        <end position="112"/>
    </location>
</feature>
<keyword evidence="4" id="KW-0269">Exonuclease</keyword>
<dbReference type="GO" id="GO:0009318">
    <property type="term" value="C:exodeoxyribonuclease VII complex"/>
    <property type="evidence" value="ECO:0007669"/>
    <property type="project" value="UniProtKB-UniRule"/>
</dbReference>
<dbReference type="Pfam" id="PF02601">
    <property type="entry name" value="Exonuc_VII_L"/>
    <property type="match status" value="1"/>
</dbReference>
<dbReference type="NCBIfam" id="TIGR00237">
    <property type="entry name" value="xseA"/>
    <property type="match status" value="1"/>
</dbReference>
<evidence type="ECO:0000259" key="7">
    <source>
        <dbReference type="Pfam" id="PF13742"/>
    </source>
</evidence>
<sequence>MTETYIDLYELQSRLKAGVESTFPGKVWLKAEISALKARPSGHCYMELSQSSDSGIIAKAQAVIWSSKYRFLAPFFKSVTGSDLSEGMNVLVQVSVNFSQLYGLSLVIDDIDPEFTLGEKELLRRQTIARLQEEGLMDRQKELALPVLPYRLAVISAPDAAGYRDFIRHLLGNGYGFVFCPELFPAVMQGCEAPSSITAALDSIASSGTQYDLVLIMRGGGAKLDLACYDDYSLAAAIARFPVPVFTAVGHDQDFHVCDMVAFHYLKTPTALADELVGYYEDEDARLLSFASRLKLAFVNKIHVMESRLQLLEARIRAADPRNILQRGYVLAVDSSGVPFRRAADRKAGDRVSLMFSDGTLECEVEKIKIKG</sequence>
<dbReference type="Proteomes" id="UP000810252">
    <property type="component" value="Unassembled WGS sequence"/>
</dbReference>
<feature type="domain" description="Exonuclease VII large subunit C-terminal" evidence="6">
    <location>
        <begin position="136"/>
        <end position="316"/>
    </location>
</feature>
<evidence type="ECO:0000313" key="9">
    <source>
        <dbReference type="Proteomes" id="UP000810252"/>
    </source>
</evidence>
<protein>
    <recommendedName>
        <fullName evidence="5">Exodeoxyribonuclease VII large subunit</fullName>
        <ecNumber evidence="5">3.1.11.6</ecNumber>
    </recommendedName>
</protein>
<dbReference type="PANTHER" id="PTHR30008">
    <property type="entry name" value="EXODEOXYRIBONUCLEASE 7 LARGE SUBUNIT"/>
    <property type="match status" value="1"/>
</dbReference>
<proteinExistence type="predicted"/>
<reference evidence="8" key="1">
    <citation type="submission" date="2020-10" db="EMBL/GenBank/DDBJ databases">
        <authorList>
            <person name="Gilroy R."/>
        </authorList>
    </citation>
    <scope>NUCLEOTIDE SEQUENCE</scope>
    <source>
        <strain evidence="8">20514</strain>
    </source>
</reference>
<dbReference type="InterPro" id="IPR020579">
    <property type="entry name" value="Exonuc_VII_lsu_C"/>
</dbReference>
<dbReference type="AlphaFoldDB" id="A0A9D9ELT1"/>
<evidence type="ECO:0000256" key="5">
    <source>
        <dbReference type="NCBIfam" id="TIGR00237"/>
    </source>
</evidence>
<dbReference type="GO" id="GO:0006308">
    <property type="term" value="P:DNA catabolic process"/>
    <property type="evidence" value="ECO:0007669"/>
    <property type="project" value="UniProtKB-UniRule"/>
</dbReference>